<sequence>MSHPNYNPAIEVSRAAIDPSVKITEDLLNSLLSNYLAAFRGGYPGIADQRFKHIEGSAAQYILELAQFPIFNTSQELLDAFSDKERKSSKEIKNKIATAAKTGLNVLLKRANVICTTVSVATQQADADKTVLSPKSPFLPYDMSSDGPTYSLNWILSLQSATEFGLGLTPLIKATNRDLFDNDGFNSKAFADTLNNTNDEDMPEDAHFYADWPLNSLYKEGKRERLLNMRIVDVIEAHDNSILPKNLLAKA</sequence>
<reference evidence="1 2" key="1">
    <citation type="journal article" date="2013" name="PLoS Genet.">
        <title>Comparative genome structure, secondary metabolite, and effector coding capacity across Cochliobolus pathogens.</title>
        <authorList>
            <person name="Condon B.J."/>
            <person name="Leng Y."/>
            <person name="Wu D."/>
            <person name="Bushley K.E."/>
            <person name="Ohm R.A."/>
            <person name="Otillar R."/>
            <person name="Martin J."/>
            <person name="Schackwitz W."/>
            <person name="Grimwood J."/>
            <person name="MohdZainudin N."/>
            <person name="Xue C."/>
            <person name="Wang R."/>
            <person name="Manning V.A."/>
            <person name="Dhillon B."/>
            <person name="Tu Z.J."/>
            <person name="Steffenson B.J."/>
            <person name="Salamov A."/>
            <person name="Sun H."/>
            <person name="Lowry S."/>
            <person name="LaButti K."/>
            <person name="Han J."/>
            <person name="Copeland A."/>
            <person name="Lindquist E."/>
            <person name="Barry K."/>
            <person name="Schmutz J."/>
            <person name="Baker S.E."/>
            <person name="Ciuffetti L.M."/>
            <person name="Grigoriev I.V."/>
            <person name="Zhong S."/>
            <person name="Turgeon B.G."/>
        </authorList>
    </citation>
    <scope>NUCLEOTIDE SEQUENCE [LARGE SCALE GENOMIC DNA]</scope>
    <source>
        <strain evidence="1 2">ATCC 44560</strain>
    </source>
</reference>
<organism evidence="1 2">
    <name type="scientific">Bipolaris oryzae ATCC 44560</name>
    <dbReference type="NCBI Taxonomy" id="930090"/>
    <lineage>
        <taxon>Eukaryota</taxon>
        <taxon>Fungi</taxon>
        <taxon>Dikarya</taxon>
        <taxon>Ascomycota</taxon>
        <taxon>Pezizomycotina</taxon>
        <taxon>Dothideomycetes</taxon>
        <taxon>Pleosporomycetidae</taxon>
        <taxon>Pleosporales</taxon>
        <taxon>Pleosporineae</taxon>
        <taxon>Pleosporaceae</taxon>
        <taxon>Bipolaris</taxon>
    </lineage>
</organism>
<dbReference type="GeneID" id="19127527"/>
<dbReference type="AlphaFoldDB" id="W6YUP7"/>
<proteinExistence type="predicted"/>
<accession>W6YUP7</accession>
<dbReference type="KEGG" id="bor:COCMIDRAFT_8971"/>
<dbReference type="HOGENOM" id="CLU_1106943_0_0_1"/>
<dbReference type="Proteomes" id="UP000054032">
    <property type="component" value="Unassembled WGS sequence"/>
</dbReference>
<dbReference type="EMBL" id="KI964110">
    <property type="protein sequence ID" value="EUC41290.1"/>
    <property type="molecule type" value="Genomic_DNA"/>
</dbReference>
<name>W6YUP7_COCMI</name>
<protein>
    <submittedName>
        <fullName evidence="1">Uncharacterized protein</fullName>
    </submittedName>
</protein>
<dbReference type="OrthoDB" id="3689346at2759"/>
<evidence type="ECO:0000313" key="1">
    <source>
        <dbReference type="EMBL" id="EUC41290.1"/>
    </source>
</evidence>
<keyword evidence="2" id="KW-1185">Reference proteome</keyword>
<gene>
    <name evidence="1" type="ORF">COCMIDRAFT_8971</name>
</gene>
<dbReference type="RefSeq" id="XP_007692182.1">
    <property type="nucleotide sequence ID" value="XM_007693992.1"/>
</dbReference>
<evidence type="ECO:0000313" key="2">
    <source>
        <dbReference type="Proteomes" id="UP000054032"/>
    </source>
</evidence>
<dbReference type="STRING" id="930090.W6YUP7"/>